<organism evidence="2 3">
    <name type="scientific">Algoriphagus namhaensis</name>
    <dbReference type="NCBI Taxonomy" id="915353"/>
    <lineage>
        <taxon>Bacteria</taxon>
        <taxon>Pseudomonadati</taxon>
        <taxon>Bacteroidota</taxon>
        <taxon>Cytophagia</taxon>
        <taxon>Cytophagales</taxon>
        <taxon>Cyclobacteriaceae</taxon>
        <taxon>Algoriphagus</taxon>
    </lineage>
</organism>
<evidence type="ECO:0000313" key="3">
    <source>
        <dbReference type="Proteomes" id="UP001595805"/>
    </source>
</evidence>
<reference evidence="3" key="1">
    <citation type="journal article" date="2019" name="Int. J. Syst. Evol. Microbiol.">
        <title>The Global Catalogue of Microorganisms (GCM) 10K type strain sequencing project: providing services to taxonomists for standard genome sequencing and annotation.</title>
        <authorList>
            <consortium name="The Broad Institute Genomics Platform"/>
            <consortium name="The Broad Institute Genome Sequencing Center for Infectious Disease"/>
            <person name="Wu L."/>
            <person name="Ma J."/>
        </authorList>
    </citation>
    <scope>NUCLEOTIDE SEQUENCE [LARGE SCALE GENOMIC DNA]</scope>
    <source>
        <strain evidence="3">CCUG 60523</strain>
    </source>
</reference>
<accession>A0ABV8AP08</accession>
<evidence type="ECO:0000313" key="2">
    <source>
        <dbReference type="EMBL" id="MFC3879469.1"/>
    </source>
</evidence>
<proteinExistence type="predicted"/>
<gene>
    <name evidence="2" type="ORF">ACFOSV_04755</name>
</gene>
<sequence>MNQEELSKLSDQELLEAAKNFKPSPIIDAFFIGFLVGIIIYGVAANAWGFLTLIPLFLIYLLLKKPKQYEALKKELKARNLFQV</sequence>
<name>A0ABV8AP08_9BACT</name>
<dbReference type="Proteomes" id="UP001595805">
    <property type="component" value="Unassembled WGS sequence"/>
</dbReference>
<evidence type="ECO:0000256" key="1">
    <source>
        <dbReference type="SAM" id="Phobius"/>
    </source>
</evidence>
<keyword evidence="1" id="KW-0472">Membrane</keyword>
<comment type="caution">
    <text evidence="2">The sequence shown here is derived from an EMBL/GenBank/DDBJ whole genome shotgun (WGS) entry which is preliminary data.</text>
</comment>
<protein>
    <submittedName>
        <fullName evidence="2">FUSC family protein</fullName>
    </submittedName>
</protein>
<dbReference type="EMBL" id="JBHRZS010000006">
    <property type="protein sequence ID" value="MFC3879469.1"/>
    <property type="molecule type" value="Genomic_DNA"/>
</dbReference>
<keyword evidence="3" id="KW-1185">Reference proteome</keyword>
<keyword evidence="1" id="KW-0812">Transmembrane</keyword>
<feature type="transmembrane region" description="Helical" evidence="1">
    <location>
        <begin position="30"/>
        <end position="63"/>
    </location>
</feature>
<keyword evidence="1" id="KW-1133">Transmembrane helix</keyword>
<dbReference type="RefSeq" id="WP_377903922.1">
    <property type="nucleotide sequence ID" value="NZ_JBHRZS010000006.1"/>
</dbReference>